<accession>A0A109BPI4</accession>
<keyword evidence="4 5" id="KW-0663">Pyridoxal phosphate</keyword>
<dbReference type="GO" id="GO:0003992">
    <property type="term" value="F:N2-acetyl-L-ornithine:2-oxoglutarate 5-aminotransferase activity"/>
    <property type="evidence" value="ECO:0007669"/>
    <property type="project" value="UniProtKB-UniRule"/>
</dbReference>
<dbReference type="GO" id="GO:0042802">
    <property type="term" value="F:identical protein binding"/>
    <property type="evidence" value="ECO:0007669"/>
    <property type="project" value="TreeGrafter"/>
</dbReference>
<dbReference type="Proteomes" id="UP000059074">
    <property type="component" value="Unassembled WGS sequence"/>
</dbReference>
<keyword evidence="3 5" id="KW-0808">Transferase</keyword>
<feature type="modified residue" description="N6-(pyridoxal phosphate)lysine" evidence="5">
    <location>
        <position position="243"/>
    </location>
</feature>
<feature type="binding site" evidence="5">
    <location>
        <begin position="96"/>
        <end position="97"/>
    </location>
    <ligand>
        <name>pyridoxal 5'-phosphate</name>
        <dbReference type="ChEBI" id="CHEBI:597326"/>
    </ligand>
</feature>
<dbReference type="InterPro" id="IPR015424">
    <property type="entry name" value="PyrdxlP-dep_Trfase"/>
</dbReference>
<dbReference type="PROSITE" id="PS00600">
    <property type="entry name" value="AA_TRANSFER_CLASS_3"/>
    <property type="match status" value="1"/>
</dbReference>
<dbReference type="InterPro" id="IPR005814">
    <property type="entry name" value="Aminotrans_3"/>
</dbReference>
<dbReference type="InterPro" id="IPR049704">
    <property type="entry name" value="Aminotrans_3_PPA_site"/>
</dbReference>
<dbReference type="EMBL" id="LMTR01000006">
    <property type="protein sequence ID" value="KWT72519.1"/>
    <property type="molecule type" value="Genomic_DNA"/>
</dbReference>
<comment type="pathway">
    <text evidence="5">Amino-acid biosynthesis; L-arginine biosynthesis; N(2)-acetyl-L-ornithine from L-glutamate: step 4/4.</text>
</comment>
<comment type="subcellular location">
    <subcellularLocation>
        <location evidence="5">Cytoplasm</location>
    </subcellularLocation>
</comment>
<dbReference type="GO" id="GO:0006526">
    <property type="term" value="P:L-arginine biosynthetic process"/>
    <property type="evidence" value="ECO:0007669"/>
    <property type="project" value="UniProtKB-UniRule"/>
</dbReference>
<dbReference type="GO" id="GO:0030170">
    <property type="term" value="F:pyridoxal phosphate binding"/>
    <property type="evidence" value="ECO:0007669"/>
    <property type="project" value="InterPro"/>
</dbReference>
<keyword evidence="2 5" id="KW-0032">Aminotransferase</keyword>
<comment type="subunit">
    <text evidence="5">Homodimer.</text>
</comment>
<evidence type="ECO:0000256" key="4">
    <source>
        <dbReference type="ARBA" id="ARBA00022898"/>
    </source>
</evidence>
<evidence type="ECO:0000313" key="7">
    <source>
        <dbReference type="Proteomes" id="UP000059074"/>
    </source>
</evidence>
<organism evidence="6 7">
    <name type="scientific">Hyphomicrobium sulfonivorans</name>
    <dbReference type="NCBI Taxonomy" id="121290"/>
    <lineage>
        <taxon>Bacteria</taxon>
        <taxon>Pseudomonadati</taxon>
        <taxon>Pseudomonadota</taxon>
        <taxon>Alphaproteobacteria</taxon>
        <taxon>Hyphomicrobiales</taxon>
        <taxon>Hyphomicrobiaceae</taxon>
        <taxon>Hyphomicrobium</taxon>
    </lineage>
</organism>
<dbReference type="Pfam" id="PF00202">
    <property type="entry name" value="Aminotran_3"/>
    <property type="match status" value="1"/>
</dbReference>
<dbReference type="STRING" id="121290.APY04_0081"/>
<dbReference type="PATRIC" id="fig|121290.4.peg.1628"/>
<evidence type="ECO:0000256" key="1">
    <source>
        <dbReference type="ARBA" id="ARBA00022571"/>
    </source>
</evidence>
<evidence type="ECO:0000256" key="3">
    <source>
        <dbReference type="ARBA" id="ARBA00022679"/>
    </source>
</evidence>
<keyword evidence="1 5" id="KW-0055">Arginine biosynthesis</keyword>
<dbReference type="Gene3D" id="3.90.1150.10">
    <property type="entry name" value="Aspartate Aminotransferase, domain 1"/>
    <property type="match status" value="1"/>
</dbReference>
<comment type="miscellaneous">
    <text evidence="5">May also have succinyldiaminopimelate aminotransferase activity, thus carrying out the corresponding step in lysine biosynthesis.</text>
</comment>
<feature type="binding site" evidence="5">
    <location>
        <position position="129"/>
    </location>
    <ligand>
        <name>pyridoxal 5'-phosphate</name>
        <dbReference type="ChEBI" id="CHEBI:597326"/>
    </ligand>
</feature>
<dbReference type="InterPro" id="IPR015422">
    <property type="entry name" value="PyrdxlP-dep_Trfase_small"/>
</dbReference>
<sequence>MTSALLPIFQPAPMLFEHGDGAWLTTIEGDRYLDFGAGIAVNALGYSHPHVVAALERQGRKLWHLSNVYRIAGAERLAERLTEACFADVAFFANSGAEANECAIKIARRNQHACGKPERWRIITFAGAFHGRTLATMAAGGNRKYLDGFGPAVDGFDLCPLEDIAAVRNAVGAQTAAIMIEPVQGEGGIRQVSFQFLRQLRELCDEQGLLLIFDEIQCGLGRTGYLFAHQEAEVAPDIMTLAKGLGGGFPIGACLATRHAGEGMTPGSHGSTFGGNPLAVAVANAVLDIVQSDEFLAEVRRKGDLMRAELAAVASRFPNMVVEIRGCGMMLGIKCALPAPQIAEALRVHGKVLTIPASDDITRILPPLIVTDGEIRQFAQRLQLALGAVVGNAALKAG</sequence>
<dbReference type="RefSeq" id="WP_068458903.1">
    <property type="nucleotide sequence ID" value="NZ_LMTR01000006.1"/>
</dbReference>
<comment type="cofactor">
    <cofactor evidence="5">
        <name>pyridoxal 5'-phosphate</name>
        <dbReference type="ChEBI" id="CHEBI:597326"/>
    </cofactor>
    <text evidence="5">Binds 1 pyridoxal phosphate per subunit.</text>
</comment>
<dbReference type="GO" id="GO:0005737">
    <property type="term" value="C:cytoplasm"/>
    <property type="evidence" value="ECO:0007669"/>
    <property type="project" value="UniProtKB-SubCell"/>
</dbReference>
<dbReference type="SUPFAM" id="SSF53383">
    <property type="entry name" value="PLP-dependent transferases"/>
    <property type="match status" value="1"/>
</dbReference>
<keyword evidence="5" id="KW-0963">Cytoplasm</keyword>
<feature type="binding site" evidence="5">
    <location>
        <position position="132"/>
    </location>
    <ligand>
        <name>N(2)-acetyl-L-ornithine</name>
        <dbReference type="ChEBI" id="CHEBI:57805"/>
    </ligand>
</feature>
<name>A0A109BPI4_HYPSL</name>
<comment type="caution">
    <text evidence="6">The sequence shown here is derived from an EMBL/GenBank/DDBJ whole genome shotgun (WGS) entry which is preliminary data.</text>
</comment>
<feature type="binding site" evidence="5">
    <location>
        <position position="271"/>
    </location>
    <ligand>
        <name>N(2)-acetyl-L-ornithine</name>
        <dbReference type="ChEBI" id="CHEBI:57805"/>
    </ligand>
</feature>
<dbReference type="PANTHER" id="PTHR11986:SF113">
    <property type="entry name" value="SUCCINYLORNITHINE TRANSAMINASE"/>
    <property type="match status" value="1"/>
</dbReference>
<dbReference type="AlphaFoldDB" id="A0A109BPI4"/>
<dbReference type="PIRSF" id="PIRSF000521">
    <property type="entry name" value="Transaminase_4ab_Lys_Orn"/>
    <property type="match status" value="1"/>
</dbReference>
<feature type="binding site" evidence="5">
    <location>
        <begin position="214"/>
        <end position="217"/>
    </location>
    <ligand>
        <name>pyridoxal 5'-phosphate</name>
        <dbReference type="ChEBI" id="CHEBI:597326"/>
    </ligand>
</feature>
<dbReference type="Gene3D" id="3.40.640.10">
    <property type="entry name" value="Type I PLP-dependent aspartate aminotransferase-like (Major domain)"/>
    <property type="match status" value="1"/>
</dbReference>
<dbReference type="UniPathway" id="UPA00068">
    <property type="reaction ID" value="UER00109"/>
</dbReference>
<proteinExistence type="inferred from homology"/>
<comment type="catalytic activity">
    <reaction evidence="5">
        <text>N(2)-acetyl-L-ornithine + 2-oxoglutarate = N-acetyl-L-glutamate 5-semialdehyde + L-glutamate</text>
        <dbReference type="Rhea" id="RHEA:18049"/>
        <dbReference type="ChEBI" id="CHEBI:16810"/>
        <dbReference type="ChEBI" id="CHEBI:29123"/>
        <dbReference type="ChEBI" id="CHEBI:29985"/>
        <dbReference type="ChEBI" id="CHEBI:57805"/>
        <dbReference type="EC" id="2.6.1.11"/>
    </reaction>
</comment>
<dbReference type="CDD" id="cd00610">
    <property type="entry name" value="OAT_like"/>
    <property type="match status" value="1"/>
</dbReference>
<feature type="binding site" evidence="5">
    <location>
        <position position="272"/>
    </location>
    <ligand>
        <name>pyridoxal 5'-phosphate</name>
        <dbReference type="ChEBI" id="CHEBI:597326"/>
    </ligand>
</feature>
<dbReference type="InterPro" id="IPR004636">
    <property type="entry name" value="AcOrn/SuccOrn_fam"/>
</dbReference>
<keyword evidence="5" id="KW-0028">Amino-acid biosynthesis</keyword>
<gene>
    <name evidence="5" type="primary">argD</name>
    <name evidence="6" type="ORF">APY04_0081</name>
</gene>
<evidence type="ECO:0000256" key="5">
    <source>
        <dbReference type="HAMAP-Rule" id="MF_01107"/>
    </source>
</evidence>
<evidence type="ECO:0000256" key="2">
    <source>
        <dbReference type="ARBA" id="ARBA00022576"/>
    </source>
</evidence>
<dbReference type="NCBIfam" id="TIGR00707">
    <property type="entry name" value="argD"/>
    <property type="match status" value="1"/>
</dbReference>
<reference evidence="6 7" key="1">
    <citation type="submission" date="2015-10" db="EMBL/GenBank/DDBJ databases">
        <title>Transcriptomic analysis of a linuron degrading triple-species bacterial consortium.</title>
        <authorList>
            <person name="Albers P."/>
        </authorList>
    </citation>
    <scope>NUCLEOTIDE SEQUENCE [LARGE SCALE GENOMIC DNA]</scope>
    <source>
        <strain evidence="6 7">WDL6</strain>
    </source>
</reference>
<dbReference type="OrthoDB" id="5288905at2"/>
<evidence type="ECO:0000313" key="6">
    <source>
        <dbReference type="EMBL" id="KWT72519.1"/>
    </source>
</evidence>
<dbReference type="InterPro" id="IPR050103">
    <property type="entry name" value="Class-III_PLP-dep_AT"/>
</dbReference>
<dbReference type="HAMAP" id="MF_01107">
    <property type="entry name" value="ArgD_aminotrans_3"/>
    <property type="match status" value="1"/>
</dbReference>
<comment type="similarity">
    <text evidence="5">Belongs to the class-III pyridoxal-phosphate-dependent aminotransferase family. ArgD subfamily.</text>
</comment>
<dbReference type="InterPro" id="IPR015421">
    <property type="entry name" value="PyrdxlP-dep_Trfase_major"/>
</dbReference>
<dbReference type="NCBIfam" id="NF002325">
    <property type="entry name" value="PRK01278.1"/>
    <property type="match status" value="1"/>
</dbReference>
<protein>
    <recommendedName>
        <fullName evidence="5">Acetylornithine aminotransferase</fullName>
        <shortName evidence="5">ACOAT</shortName>
        <ecNumber evidence="5">2.6.1.11</ecNumber>
    </recommendedName>
</protein>
<dbReference type="PANTHER" id="PTHR11986">
    <property type="entry name" value="AMINOTRANSFERASE CLASS III"/>
    <property type="match status" value="1"/>
</dbReference>
<dbReference type="FunFam" id="3.40.640.10:FF:000004">
    <property type="entry name" value="Acetylornithine aminotransferase"/>
    <property type="match status" value="1"/>
</dbReference>
<keyword evidence="7" id="KW-1185">Reference proteome</keyword>
<dbReference type="EC" id="2.6.1.11" evidence="5"/>